<evidence type="ECO:0000256" key="3">
    <source>
        <dbReference type="ARBA" id="ARBA00022723"/>
    </source>
</evidence>
<keyword evidence="2" id="KW-0819">tRNA processing</keyword>
<dbReference type="InterPro" id="IPR036820">
    <property type="entry name" value="Archease_dom_sf"/>
</dbReference>
<keyword evidence="4" id="KW-0106">Calcium</keyword>
<evidence type="ECO:0000256" key="4">
    <source>
        <dbReference type="ARBA" id="ARBA00022837"/>
    </source>
</evidence>
<reference evidence="6 7" key="1">
    <citation type="journal article" date="2020" name="bioRxiv">
        <title>Metabolic contributions of an alphaproteobacterial endosymbiont in the apicomplexan Cardiosporidium cionae.</title>
        <authorList>
            <person name="Hunter E.S."/>
            <person name="Paight C.J."/>
            <person name="Lane C.E."/>
        </authorList>
    </citation>
    <scope>NUCLEOTIDE SEQUENCE [LARGE SCALE GENOMIC DNA]</scope>
    <source>
        <strain evidence="6">ESH_2018</strain>
    </source>
</reference>
<dbReference type="Proteomes" id="UP000823046">
    <property type="component" value="Unassembled WGS sequence"/>
</dbReference>
<dbReference type="InterPro" id="IPR023572">
    <property type="entry name" value="Archease_dom"/>
</dbReference>
<feature type="domain" description="Archease" evidence="5">
    <location>
        <begin position="81"/>
        <end position="219"/>
    </location>
</feature>
<comment type="caution">
    <text evidence="6">The sequence shown here is derived from an EMBL/GenBank/DDBJ whole genome shotgun (WGS) entry which is preliminary data.</text>
</comment>
<evidence type="ECO:0000256" key="1">
    <source>
        <dbReference type="ARBA" id="ARBA00007963"/>
    </source>
</evidence>
<sequence>MQNRDTCSTPLNIVIKSYPQKVRRRRYSYLKQNAIVADESGMQHGAGAIEQCSERAEIGLKLGITGKKLDNKEKLTPKRLFDYLDHSADVIIHSWGESLQLAFGNAALGLFNYISSIDYVQVKESRSITATGHDTEDLLYHFMDEMLYLYGSEYFLGCQIDIFEFNLNERYVCAKVHGEIFDNAKHQQGTEVKAITMHEMRILNFPDRSGAEIFVLVDI</sequence>
<accession>A0ABQ7J472</accession>
<evidence type="ECO:0000259" key="5">
    <source>
        <dbReference type="Pfam" id="PF01951"/>
    </source>
</evidence>
<evidence type="ECO:0000256" key="2">
    <source>
        <dbReference type="ARBA" id="ARBA00022694"/>
    </source>
</evidence>
<dbReference type="Pfam" id="PF01951">
    <property type="entry name" value="Archease"/>
    <property type="match status" value="1"/>
</dbReference>
<evidence type="ECO:0000313" key="7">
    <source>
        <dbReference type="Proteomes" id="UP000823046"/>
    </source>
</evidence>
<comment type="similarity">
    <text evidence="1">Belongs to the archease family.</text>
</comment>
<evidence type="ECO:0000313" key="6">
    <source>
        <dbReference type="EMBL" id="KAF8817875.1"/>
    </source>
</evidence>
<dbReference type="InterPro" id="IPR002804">
    <property type="entry name" value="Archease"/>
</dbReference>
<keyword evidence="3" id="KW-0479">Metal-binding</keyword>
<dbReference type="EMBL" id="JADAQX010001292">
    <property type="protein sequence ID" value="KAF8817875.1"/>
    <property type="molecule type" value="Genomic_DNA"/>
</dbReference>
<protein>
    <submittedName>
        <fullName evidence="6">Archease family protein</fullName>
    </submittedName>
</protein>
<dbReference type="Gene3D" id="3.55.10.10">
    <property type="entry name" value="Archease domain"/>
    <property type="match status" value="1"/>
</dbReference>
<dbReference type="PANTHER" id="PTHR12682">
    <property type="entry name" value="ARCHEASE"/>
    <property type="match status" value="1"/>
</dbReference>
<organism evidence="6 7">
    <name type="scientific">Cardiosporidium cionae</name>
    <dbReference type="NCBI Taxonomy" id="476202"/>
    <lineage>
        <taxon>Eukaryota</taxon>
        <taxon>Sar</taxon>
        <taxon>Alveolata</taxon>
        <taxon>Apicomplexa</taxon>
        <taxon>Aconoidasida</taxon>
        <taxon>Nephromycida</taxon>
        <taxon>Cardiosporidium</taxon>
    </lineage>
</organism>
<dbReference type="SUPFAM" id="SSF69819">
    <property type="entry name" value="MTH1598-like"/>
    <property type="match status" value="1"/>
</dbReference>
<keyword evidence="7" id="KW-1185">Reference proteome</keyword>
<gene>
    <name evidence="6" type="ORF">IE077_004489</name>
</gene>
<dbReference type="PANTHER" id="PTHR12682:SF11">
    <property type="entry name" value="PROTEIN ARCHEASE"/>
    <property type="match status" value="1"/>
</dbReference>
<proteinExistence type="inferred from homology"/>
<name>A0ABQ7J472_9APIC</name>